<proteinExistence type="predicted"/>
<sequence length="869" mass="98597">MEAESVMVTGANRGIGLEFVKQLVKLPKPPRLVFATYRNKNTIQDLKDIQENCKETQVVLIQMNVSNCNDIEKAKKIIEEKVGDEGLSLLINNAGTARYLGFPEITEEDMLFHFNTNAVGPVMVLKTMLPLLQKSAARDTSGMKVSRSAVVNISSLMGSITELTDSHSKEWLNVLSYRTSKTALNMAMRVIALTIKGQGILVVNMCPGWLKLSSSQMEIESALITGGNRGIGLEIVRQLVNVEKPPQIIFATYRDKAKVQDLEKIKKETTKTEIVLIKADVNNPKDITAARKVVEDKVKDKGLTLLINNAGVLQELEFEDITEEHLLFHLKTNTIAPILVFKEMLPLLEKAAARKTHAGMSVSRAAVISITSKYASVGAQVDDPDWLRSIGYRISKTALNMAMRIISLKVKDKGILVVCIHPGWLKTDMGKKEAPLEVSEGFLTTDGTPRKSERHCEVLFGESPILRVKRNEIFDEISDDSLLQDVLIVRCKIWFDKPLQTTGQCCARTRFGINRLLFHGTRGDFSSLYPGNRKCVTINYALMQKLMYLVDIYLTRDRKIFLEGTPRKKMPCNSLFELPQQSEKLCVCKFSFLDSAECWIGCGQAAGIWNPFKPWKFPLNISKEKLTVNKEQYLPNDTLTLQCEIIYSTGIEFQNVEKVDDGYGLPRAVQQITSNLKNTDFFNDSQELEVSSSFKDELMSLYNSGDLCDMKLRTNTQTFSTHKLILSARSPVFRAMFTHDMKEKVKDCVDIEDLDSDSVRRMLLFMYTDNLEDMEWENAKSLYFAADKYEILSLKQKCSNFLKYNMCLSNCSDILLLSELHNDPNLKKIAREYILKHDKVVFASEEWAYFMENHLQLAAETMRLRYITK</sequence>
<dbReference type="Gene3D" id="1.25.40.420">
    <property type="match status" value="1"/>
</dbReference>
<dbReference type="EMBL" id="JABXBU010002228">
    <property type="protein sequence ID" value="KAF8771529.1"/>
    <property type="molecule type" value="Genomic_DNA"/>
</dbReference>
<dbReference type="CDD" id="cd18186">
    <property type="entry name" value="BTB_POZ_ZBTB_KLHL-like"/>
    <property type="match status" value="1"/>
</dbReference>
<dbReference type="Gene3D" id="3.30.710.10">
    <property type="entry name" value="Potassium Channel Kv1.1, Chain A"/>
    <property type="match status" value="1"/>
</dbReference>
<dbReference type="InterPro" id="IPR051468">
    <property type="entry name" value="Fungal_SecMetab_SDRs"/>
</dbReference>
<dbReference type="InterPro" id="IPR011333">
    <property type="entry name" value="SKP1/BTB/POZ_sf"/>
</dbReference>
<comment type="caution">
    <text evidence="2">The sequence shown here is derived from an EMBL/GenBank/DDBJ whole genome shotgun (WGS) entry which is preliminary data.</text>
</comment>
<gene>
    <name evidence="2" type="ORF">HNY73_018937</name>
</gene>
<reference evidence="2" key="2">
    <citation type="submission" date="2020-06" db="EMBL/GenBank/DDBJ databases">
        <authorList>
            <person name="Sheffer M."/>
        </authorList>
    </citation>
    <scope>NUCLEOTIDE SEQUENCE</scope>
</reference>
<keyword evidence="3" id="KW-1185">Reference proteome</keyword>
<dbReference type="AlphaFoldDB" id="A0A8T0EF97"/>
<dbReference type="InterPro" id="IPR000210">
    <property type="entry name" value="BTB/POZ_dom"/>
</dbReference>
<dbReference type="PANTHER" id="PTHR43544">
    <property type="entry name" value="SHORT-CHAIN DEHYDROGENASE/REDUCTASE"/>
    <property type="match status" value="1"/>
</dbReference>
<reference evidence="2" key="1">
    <citation type="journal article" date="2020" name="bioRxiv">
        <title>Chromosome-level reference genome of the European wasp spider Argiope bruennichi: a resource for studies on range expansion and evolutionary adaptation.</title>
        <authorList>
            <person name="Sheffer M.M."/>
            <person name="Hoppe A."/>
            <person name="Krehenwinkel H."/>
            <person name="Uhl G."/>
            <person name="Kuss A.W."/>
            <person name="Jensen L."/>
            <person name="Jensen C."/>
            <person name="Gillespie R.G."/>
            <person name="Hoff K.J."/>
            <person name="Prost S."/>
        </authorList>
    </citation>
    <scope>NUCLEOTIDE SEQUENCE</scope>
</reference>
<dbReference type="PROSITE" id="PS50097">
    <property type="entry name" value="BTB"/>
    <property type="match status" value="1"/>
</dbReference>
<name>A0A8T0EF97_ARGBR</name>
<organism evidence="2 3">
    <name type="scientific">Argiope bruennichi</name>
    <name type="common">Wasp spider</name>
    <name type="synonym">Aranea bruennichi</name>
    <dbReference type="NCBI Taxonomy" id="94029"/>
    <lineage>
        <taxon>Eukaryota</taxon>
        <taxon>Metazoa</taxon>
        <taxon>Ecdysozoa</taxon>
        <taxon>Arthropoda</taxon>
        <taxon>Chelicerata</taxon>
        <taxon>Arachnida</taxon>
        <taxon>Araneae</taxon>
        <taxon>Araneomorphae</taxon>
        <taxon>Entelegynae</taxon>
        <taxon>Araneoidea</taxon>
        <taxon>Araneidae</taxon>
        <taxon>Argiope</taxon>
    </lineage>
</organism>
<evidence type="ECO:0000313" key="3">
    <source>
        <dbReference type="Proteomes" id="UP000807504"/>
    </source>
</evidence>
<dbReference type="Gene3D" id="3.40.50.720">
    <property type="entry name" value="NAD(P)-binding Rossmann-like Domain"/>
    <property type="match status" value="2"/>
</dbReference>
<dbReference type="PRINTS" id="PR00081">
    <property type="entry name" value="GDHRDH"/>
</dbReference>
<evidence type="ECO:0000259" key="1">
    <source>
        <dbReference type="PROSITE" id="PS50097"/>
    </source>
</evidence>
<dbReference type="CDD" id="cd05325">
    <property type="entry name" value="carb_red_sniffer_like_SDR_c"/>
    <property type="match status" value="2"/>
</dbReference>
<dbReference type="Proteomes" id="UP000807504">
    <property type="component" value="Unassembled WGS sequence"/>
</dbReference>
<dbReference type="InterPro" id="IPR002347">
    <property type="entry name" value="SDR_fam"/>
</dbReference>
<protein>
    <submittedName>
        <fullName evidence="2">Speckle-type POZ protein B like protein</fullName>
    </submittedName>
</protein>
<accession>A0A8T0EF97</accession>
<dbReference type="GO" id="GO:0016491">
    <property type="term" value="F:oxidoreductase activity"/>
    <property type="evidence" value="ECO:0007669"/>
    <property type="project" value="TreeGrafter"/>
</dbReference>
<evidence type="ECO:0000313" key="2">
    <source>
        <dbReference type="EMBL" id="KAF8771529.1"/>
    </source>
</evidence>
<dbReference type="InterPro" id="IPR036291">
    <property type="entry name" value="NAD(P)-bd_dom_sf"/>
</dbReference>
<dbReference type="SMART" id="SM00225">
    <property type="entry name" value="BTB"/>
    <property type="match status" value="1"/>
</dbReference>
<dbReference type="SUPFAM" id="SSF51735">
    <property type="entry name" value="NAD(P)-binding Rossmann-fold domains"/>
    <property type="match status" value="2"/>
</dbReference>
<dbReference type="CDD" id="cd14733">
    <property type="entry name" value="BACK"/>
    <property type="match status" value="1"/>
</dbReference>
<feature type="domain" description="BTB" evidence="1">
    <location>
        <begin position="708"/>
        <end position="775"/>
    </location>
</feature>
<dbReference type="Pfam" id="PF00106">
    <property type="entry name" value="adh_short"/>
    <property type="match status" value="2"/>
</dbReference>
<dbReference type="PANTHER" id="PTHR43544:SF33">
    <property type="entry name" value="C-FACTOR"/>
    <property type="match status" value="1"/>
</dbReference>
<dbReference type="Pfam" id="PF00651">
    <property type="entry name" value="BTB"/>
    <property type="match status" value="1"/>
</dbReference>
<dbReference type="GO" id="GO:0005737">
    <property type="term" value="C:cytoplasm"/>
    <property type="evidence" value="ECO:0007669"/>
    <property type="project" value="TreeGrafter"/>
</dbReference>
<dbReference type="SUPFAM" id="SSF54695">
    <property type="entry name" value="POZ domain"/>
    <property type="match status" value="1"/>
</dbReference>